<organism evidence="1 2">
    <name type="scientific">Paramecium octaurelia</name>
    <dbReference type="NCBI Taxonomy" id="43137"/>
    <lineage>
        <taxon>Eukaryota</taxon>
        <taxon>Sar</taxon>
        <taxon>Alveolata</taxon>
        <taxon>Ciliophora</taxon>
        <taxon>Intramacronucleata</taxon>
        <taxon>Oligohymenophorea</taxon>
        <taxon>Peniculida</taxon>
        <taxon>Parameciidae</taxon>
        <taxon>Paramecium</taxon>
    </lineage>
</organism>
<reference evidence="1" key="1">
    <citation type="submission" date="2021-01" db="EMBL/GenBank/DDBJ databases">
        <authorList>
            <consortium name="Genoscope - CEA"/>
            <person name="William W."/>
        </authorList>
    </citation>
    <scope>NUCLEOTIDE SEQUENCE</scope>
</reference>
<name>A0A8S1TLZ6_PAROT</name>
<dbReference type="EMBL" id="CAJJDP010000028">
    <property type="protein sequence ID" value="CAD8153925.1"/>
    <property type="molecule type" value="Genomic_DNA"/>
</dbReference>
<evidence type="ECO:0000313" key="2">
    <source>
        <dbReference type="Proteomes" id="UP000683925"/>
    </source>
</evidence>
<accession>A0A8S1TLZ6</accession>
<gene>
    <name evidence="1" type="ORF">POCTA_138.1.T0280272</name>
</gene>
<evidence type="ECO:0000313" key="1">
    <source>
        <dbReference type="EMBL" id="CAD8153925.1"/>
    </source>
</evidence>
<sequence>MQLCTKQLDLLILFFPCNSQNTHHLQYLESDQRFKNLLLHLSLFLQQWVHQFQQYLKNHRMLLLYTWNLNLNRINTINCFIEVSTNSSSLY</sequence>
<protein>
    <submittedName>
        <fullName evidence="1">Uncharacterized protein</fullName>
    </submittedName>
</protein>
<dbReference type="AlphaFoldDB" id="A0A8S1TLZ6"/>
<proteinExistence type="predicted"/>
<comment type="caution">
    <text evidence="1">The sequence shown here is derived from an EMBL/GenBank/DDBJ whole genome shotgun (WGS) entry which is preliminary data.</text>
</comment>
<keyword evidence="2" id="KW-1185">Reference proteome</keyword>
<dbReference type="Proteomes" id="UP000683925">
    <property type="component" value="Unassembled WGS sequence"/>
</dbReference>